<accession>A0A077ZKQ5</accession>
<dbReference type="STRING" id="36087.A0A077ZKQ5"/>
<feature type="compositionally biased region" description="Basic and acidic residues" evidence="1">
    <location>
        <begin position="1"/>
        <end position="34"/>
    </location>
</feature>
<protein>
    <submittedName>
        <fullName evidence="2">Uncharacterized protein</fullName>
    </submittedName>
</protein>
<reference evidence="2" key="2">
    <citation type="submission" date="2014-03" db="EMBL/GenBank/DDBJ databases">
        <title>The whipworm genome and dual-species transcriptomics of an intimate host-pathogen interaction.</title>
        <authorList>
            <person name="Foth B.J."/>
            <person name="Tsai I.J."/>
            <person name="Reid A.J."/>
            <person name="Bancroft A.J."/>
            <person name="Nichol S."/>
            <person name="Tracey A."/>
            <person name="Holroyd N."/>
            <person name="Cotton J.A."/>
            <person name="Stanley E.J."/>
            <person name="Zarowiecki M."/>
            <person name="Liu J.Z."/>
            <person name="Huckvale T."/>
            <person name="Cooper P.J."/>
            <person name="Grencis R.K."/>
            <person name="Berriman M."/>
        </authorList>
    </citation>
    <scope>NUCLEOTIDE SEQUENCE [LARGE SCALE GENOMIC DNA]</scope>
</reference>
<gene>
    <name evidence="2" type="ORF">TTRE_0000934201</name>
</gene>
<feature type="region of interest" description="Disordered" evidence="1">
    <location>
        <begin position="1"/>
        <end position="69"/>
    </location>
</feature>
<feature type="non-terminal residue" evidence="2">
    <location>
        <position position="117"/>
    </location>
</feature>
<evidence type="ECO:0000313" key="2">
    <source>
        <dbReference type="EMBL" id="CDW60936.1"/>
    </source>
</evidence>
<evidence type="ECO:0000313" key="3">
    <source>
        <dbReference type="Proteomes" id="UP000030665"/>
    </source>
</evidence>
<keyword evidence="3" id="KW-1185">Reference proteome</keyword>
<dbReference type="EMBL" id="HG807572">
    <property type="protein sequence ID" value="CDW60936.1"/>
    <property type="molecule type" value="Genomic_DNA"/>
</dbReference>
<feature type="compositionally biased region" description="Basic and acidic residues" evidence="1">
    <location>
        <begin position="42"/>
        <end position="66"/>
    </location>
</feature>
<dbReference type="Proteomes" id="UP000030665">
    <property type="component" value="Unassembled WGS sequence"/>
</dbReference>
<proteinExistence type="predicted"/>
<organism evidence="2 3">
    <name type="scientific">Trichuris trichiura</name>
    <name type="common">Whipworm</name>
    <name type="synonym">Trichocephalus trichiurus</name>
    <dbReference type="NCBI Taxonomy" id="36087"/>
    <lineage>
        <taxon>Eukaryota</taxon>
        <taxon>Metazoa</taxon>
        <taxon>Ecdysozoa</taxon>
        <taxon>Nematoda</taxon>
        <taxon>Enoplea</taxon>
        <taxon>Dorylaimia</taxon>
        <taxon>Trichinellida</taxon>
        <taxon>Trichuridae</taxon>
        <taxon>Trichuris</taxon>
    </lineage>
</organism>
<name>A0A077ZKQ5_TRITR</name>
<reference evidence="2" key="1">
    <citation type="submission" date="2014-01" db="EMBL/GenBank/DDBJ databases">
        <authorList>
            <person name="Aslett M."/>
        </authorList>
    </citation>
    <scope>NUCLEOTIDE SEQUENCE</scope>
</reference>
<dbReference type="AlphaFoldDB" id="A0A077ZKQ5"/>
<evidence type="ECO:0000256" key="1">
    <source>
        <dbReference type="SAM" id="MobiDB-lite"/>
    </source>
</evidence>
<sequence>MISENKHAERTDAEDKNNENEENKEENTEKKNVDENNPGEGDSDRKKDDEAKKSEQGDTKSKDPKDGLIQINVKSISDEAESPLYATLKKVLDVLPKESLECRQQKQNAGGISYVIF</sequence>